<dbReference type="Proteomes" id="UP001202328">
    <property type="component" value="Unassembled WGS sequence"/>
</dbReference>
<feature type="coiled-coil region" evidence="3">
    <location>
        <begin position="194"/>
        <end position="235"/>
    </location>
</feature>
<name>A0AAD4SET2_9MAGN</name>
<dbReference type="EMBL" id="JAJJMB010011896">
    <property type="protein sequence ID" value="KAI3895990.1"/>
    <property type="molecule type" value="Genomic_DNA"/>
</dbReference>
<reference evidence="5" key="1">
    <citation type="submission" date="2022-04" db="EMBL/GenBank/DDBJ databases">
        <title>A functionally conserved STORR gene fusion in Papaver species that diverged 16.8 million years ago.</title>
        <authorList>
            <person name="Catania T."/>
        </authorList>
    </citation>
    <scope>NUCLEOTIDE SEQUENCE</scope>
    <source>
        <strain evidence="5">S-188037</strain>
    </source>
</reference>
<evidence type="ECO:0000256" key="2">
    <source>
        <dbReference type="ARBA" id="ARBA00023054"/>
    </source>
</evidence>
<evidence type="ECO:0000256" key="1">
    <source>
        <dbReference type="ARBA" id="ARBA00005485"/>
    </source>
</evidence>
<dbReference type="Pfam" id="PF05701">
    <property type="entry name" value="WEMBL"/>
    <property type="match status" value="1"/>
</dbReference>
<evidence type="ECO:0000313" key="6">
    <source>
        <dbReference type="Proteomes" id="UP001202328"/>
    </source>
</evidence>
<evidence type="ECO:0000256" key="3">
    <source>
        <dbReference type="SAM" id="Coils"/>
    </source>
</evidence>
<keyword evidence="6" id="KW-1185">Reference proteome</keyword>
<evidence type="ECO:0000313" key="5">
    <source>
        <dbReference type="EMBL" id="KAI3895990.1"/>
    </source>
</evidence>
<accession>A0AAD4SET2</accession>
<dbReference type="AlphaFoldDB" id="A0AAD4SET2"/>
<organism evidence="5 6">
    <name type="scientific">Papaver atlanticum</name>
    <dbReference type="NCBI Taxonomy" id="357466"/>
    <lineage>
        <taxon>Eukaryota</taxon>
        <taxon>Viridiplantae</taxon>
        <taxon>Streptophyta</taxon>
        <taxon>Embryophyta</taxon>
        <taxon>Tracheophyta</taxon>
        <taxon>Spermatophyta</taxon>
        <taxon>Magnoliopsida</taxon>
        <taxon>Ranunculales</taxon>
        <taxon>Papaveraceae</taxon>
        <taxon>Papaveroideae</taxon>
        <taxon>Papaver</taxon>
    </lineage>
</organism>
<feature type="region of interest" description="Disordered" evidence="4">
    <location>
        <begin position="1"/>
        <end position="30"/>
    </location>
</feature>
<comment type="similarity">
    <text evidence="1">Belongs to the WEB family.</text>
</comment>
<dbReference type="GO" id="GO:0009904">
    <property type="term" value="P:chloroplast accumulation movement"/>
    <property type="evidence" value="ECO:0007669"/>
    <property type="project" value="TreeGrafter"/>
</dbReference>
<feature type="coiled-coil region" evidence="3">
    <location>
        <begin position="101"/>
        <end position="163"/>
    </location>
</feature>
<dbReference type="GO" id="GO:0005829">
    <property type="term" value="C:cytosol"/>
    <property type="evidence" value="ECO:0007669"/>
    <property type="project" value="TreeGrafter"/>
</dbReference>
<evidence type="ECO:0000256" key="4">
    <source>
        <dbReference type="SAM" id="MobiDB-lite"/>
    </source>
</evidence>
<comment type="caution">
    <text evidence="5">The sequence shown here is derived from an EMBL/GenBank/DDBJ whole genome shotgun (WGS) entry which is preliminary data.</text>
</comment>
<dbReference type="GO" id="GO:0009903">
    <property type="term" value="P:chloroplast avoidance movement"/>
    <property type="evidence" value="ECO:0007669"/>
    <property type="project" value="TreeGrafter"/>
</dbReference>
<keyword evidence="2 3" id="KW-0175">Coiled coil</keyword>
<proteinExistence type="inferred from homology"/>
<feature type="compositionally biased region" description="Polar residues" evidence="4">
    <location>
        <begin position="1"/>
        <end position="28"/>
    </location>
</feature>
<feature type="region of interest" description="Disordered" evidence="4">
    <location>
        <begin position="661"/>
        <end position="688"/>
    </location>
</feature>
<sequence length="711" mass="78618">MSNLKMHSSIGPISTAPNENSSRSNLELPNSVIDEKGAGAEYFGKFSEENAIKAIQNAYGSPETANCVDAQRAVIDTAAPFESVKEVVSKFGGITSWKAYKIQAKERCNSIEHELENVTVELPRYKKESDMAKDSSEEVMRNLDSTKKLIEELNVNLERAEIEECQAKMESEIAKLKVGAMERGVADEVNVEAKAELEAKHAVLLEELKSVKSELEKLQVEYASLVAEKDVVAKKAVEVASESQDVSKVVNELTHELMSTKQSLESAHAAHLKAEEKTIVAAIKRDQDSLNWAKELKQAEDELERLNQFVVSEKDLRPKLSSASALLAELKSELAAYADAKLGQESGKENQGDLHSVVSSREEELGKLKSNIEKAKTDANFLQMAAQSLNSELKDQKSALVTLRQREGIATVMVASLEDDLKNITSDLGAMQMKEKDARENMTTVADLPKKLQEVSQEATQAKSLAEVANKELQKARKEVDEVKASSNTMKSRMIAVQKEIEASKESETLALEAVKALQQSQSAAATNAGDGNSTISTVTLSIEEYYKLSKQTYEAEEIARKKVEAAVSQIEFAKESELRTLAKLEEVNREISLKKEELKNAMREAEKAEVGKLRMEQQLREWRAQQEQQRRNGDEDQEIARSLSTNAAADKNATSILAVLDKSNSVAGSETGTDSSPDKEGRKKKKKRLFPRIMMFFSKKNTLAPESPVL</sequence>
<feature type="coiled-coil region" evidence="3">
    <location>
        <begin position="582"/>
        <end position="633"/>
    </location>
</feature>
<dbReference type="InterPro" id="IPR008545">
    <property type="entry name" value="Web"/>
</dbReference>
<feature type="compositionally biased region" description="Polar residues" evidence="4">
    <location>
        <begin position="663"/>
        <end position="676"/>
    </location>
</feature>
<protein>
    <submittedName>
        <fullName evidence="5">Uncharacterized protein</fullName>
    </submittedName>
</protein>
<dbReference type="PANTHER" id="PTHR32054:SF31">
    <property type="entry name" value="PROTEIN WEAK CHLOROPLAST MOVEMENT UNDER BLUE LIGHT 1"/>
    <property type="match status" value="1"/>
</dbReference>
<feature type="coiled-coil region" evidence="3">
    <location>
        <begin position="289"/>
        <end position="406"/>
    </location>
</feature>
<feature type="coiled-coil region" evidence="3">
    <location>
        <begin position="452"/>
        <end position="493"/>
    </location>
</feature>
<gene>
    <name evidence="5" type="ORF">MKW98_025781</name>
</gene>
<dbReference type="PANTHER" id="PTHR32054">
    <property type="entry name" value="HEAVY CHAIN, PUTATIVE, EXPRESSED-RELATED-RELATED"/>
    <property type="match status" value="1"/>
</dbReference>